<organism evidence="5 6">
    <name type="scientific">Aliidiomarina minuta</name>
    <dbReference type="NCBI Taxonomy" id="880057"/>
    <lineage>
        <taxon>Bacteria</taxon>
        <taxon>Pseudomonadati</taxon>
        <taxon>Pseudomonadota</taxon>
        <taxon>Gammaproteobacteria</taxon>
        <taxon>Alteromonadales</taxon>
        <taxon>Idiomarinaceae</taxon>
        <taxon>Aliidiomarina</taxon>
    </lineage>
</organism>
<evidence type="ECO:0000313" key="6">
    <source>
        <dbReference type="Proteomes" id="UP000288293"/>
    </source>
</evidence>
<dbReference type="SMART" id="SM00421">
    <property type="entry name" value="HTH_LUXR"/>
    <property type="match status" value="1"/>
</dbReference>
<keyword evidence="1" id="KW-0805">Transcription regulation</keyword>
<dbReference type="SUPFAM" id="SSF46894">
    <property type="entry name" value="C-terminal effector domain of the bipartite response regulators"/>
    <property type="match status" value="1"/>
</dbReference>
<evidence type="ECO:0000256" key="3">
    <source>
        <dbReference type="ARBA" id="ARBA00023163"/>
    </source>
</evidence>
<comment type="caution">
    <text evidence="5">The sequence shown here is derived from an EMBL/GenBank/DDBJ whole genome shotgun (WGS) entry which is preliminary data.</text>
</comment>
<dbReference type="PANTHER" id="PTHR44688:SF16">
    <property type="entry name" value="DNA-BINDING TRANSCRIPTIONAL ACTIVATOR DEVR_DOSR"/>
    <property type="match status" value="1"/>
</dbReference>
<dbReference type="AlphaFoldDB" id="A0A432W722"/>
<dbReference type="CDD" id="cd06170">
    <property type="entry name" value="LuxR_C_like"/>
    <property type="match status" value="1"/>
</dbReference>
<dbReference type="InterPro" id="IPR011006">
    <property type="entry name" value="CheY-like_superfamily"/>
</dbReference>
<evidence type="ECO:0000313" key="5">
    <source>
        <dbReference type="EMBL" id="RUO25867.1"/>
    </source>
</evidence>
<dbReference type="SUPFAM" id="SSF52172">
    <property type="entry name" value="CheY-like"/>
    <property type="match status" value="1"/>
</dbReference>
<keyword evidence="6" id="KW-1185">Reference proteome</keyword>
<protein>
    <recommendedName>
        <fullName evidence="4">HTH luxR-type domain-containing protein</fullName>
    </recommendedName>
</protein>
<gene>
    <name evidence="5" type="ORF">CWE09_03830</name>
</gene>
<dbReference type="OrthoDB" id="9796655at2"/>
<dbReference type="InterPro" id="IPR016032">
    <property type="entry name" value="Sig_transdc_resp-reg_C-effctor"/>
</dbReference>
<evidence type="ECO:0000256" key="1">
    <source>
        <dbReference type="ARBA" id="ARBA00023015"/>
    </source>
</evidence>
<feature type="domain" description="HTH luxR-type" evidence="4">
    <location>
        <begin position="141"/>
        <end position="206"/>
    </location>
</feature>
<dbReference type="PROSITE" id="PS00622">
    <property type="entry name" value="HTH_LUXR_1"/>
    <property type="match status" value="1"/>
</dbReference>
<accession>A0A432W722</accession>
<name>A0A432W722_9GAMM</name>
<dbReference type="GO" id="GO:0003677">
    <property type="term" value="F:DNA binding"/>
    <property type="evidence" value="ECO:0007669"/>
    <property type="project" value="UniProtKB-KW"/>
</dbReference>
<evidence type="ECO:0000259" key="4">
    <source>
        <dbReference type="PROSITE" id="PS50043"/>
    </source>
</evidence>
<dbReference type="PROSITE" id="PS50043">
    <property type="entry name" value="HTH_LUXR_2"/>
    <property type="match status" value="1"/>
</dbReference>
<sequence length="224" mass="25474">MRQIILAVPRGIYRSGLASEIRSEGWRVDDTVNNRHELLAAVDSNYQKLIILSADFCSQGSKSLIRAMKRVRSDTKVLFWSFDLICAIDHFTSEQGIDGYIYQYVETQEVLKACSVLHRGQRYLTPYLASLFRRLRDQNEQQPLLKGLSKRERQVLQLLCSGATVTEIAQRLYISRKTVNTFRYRLFKKTGVSGDVKLTHIAIGTGLIPLTPIPKEEGVIPVLS</sequence>
<dbReference type="Gene3D" id="3.40.50.2300">
    <property type="match status" value="1"/>
</dbReference>
<dbReference type="InterPro" id="IPR000792">
    <property type="entry name" value="Tscrpt_reg_LuxR_C"/>
</dbReference>
<dbReference type="GO" id="GO:0006355">
    <property type="term" value="P:regulation of DNA-templated transcription"/>
    <property type="evidence" value="ECO:0007669"/>
    <property type="project" value="InterPro"/>
</dbReference>
<dbReference type="Pfam" id="PF00196">
    <property type="entry name" value="GerE"/>
    <property type="match status" value="1"/>
</dbReference>
<reference evidence="5 6" key="1">
    <citation type="journal article" date="2011" name="Front. Microbiol.">
        <title>Genomic signatures of strain selection and enhancement in Bacillus atrophaeus var. globigii, a historical biowarfare simulant.</title>
        <authorList>
            <person name="Gibbons H.S."/>
            <person name="Broomall S.M."/>
            <person name="McNew L.A."/>
            <person name="Daligault H."/>
            <person name="Chapman C."/>
            <person name="Bruce D."/>
            <person name="Karavis M."/>
            <person name="Krepps M."/>
            <person name="McGregor P.A."/>
            <person name="Hong C."/>
            <person name="Park K.H."/>
            <person name="Akmal A."/>
            <person name="Feldman A."/>
            <person name="Lin J.S."/>
            <person name="Chang W.E."/>
            <person name="Higgs B.W."/>
            <person name="Demirev P."/>
            <person name="Lindquist J."/>
            <person name="Liem A."/>
            <person name="Fochler E."/>
            <person name="Read T.D."/>
            <person name="Tapia R."/>
            <person name="Johnson S."/>
            <person name="Bishop-Lilly K.A."/>
            <person name="Detter C."/>
            <person name="Han C."/>
            <person name="Sozhamannan S."/>
            <person name="Rosenzweig C.N."/>
            <person name="Skowronski E.W."/>
        </authorList>
    </citation>
    <scope>NUCLEOTIDE SEQUENCE [LARGE SCALE GENOMIC DNA]</scope>
    <source>
        <strain evidence="5 6">MLST1</strain>
    </source>
</reference>
<keyword evidence="2" id="KW-0238">DNA-binding</keyword>
<dbReference type="RefSeq" id="WP_126802684.1">
    <property type="nucleotide sequence ID" value="NZ_PIPL01000001.1"/>
</dbReference>
<dbReference type="PANTHER" id="PTHR44688">
    <property type="entry name" value="DNA-BINDING TRANSCRIPTIONAL ACTIVATOR DEVR_DOSR"/>
    <property type="match status" value="1"/>
</dbReference>
<dbReference type="Proteomes" id="UP000288293">
    <property type="component" value="Unassembled WGS sequence"/>
</dbReference>
<evidence type="ECO:0000256" key="2">
    <source>
        <dbReference type="ARBA" id="ARBA00023125"/>
    </source>
</evidence>
<dbReference type="PRINTS" id="PR00038">
    <property type="entry name" value="HTHLUXR"/>
</dbReference>
<proteinExistence type="predicted"/>
<keyword evidence="3" id="KW-0804">Transcription</keyword>
<dbReference type="EMBL" id="PIPL01000001">
    <property type="protein sequence ID" value="RUO25867.1"/>
    <property type="molecule type" value="Genomic_DNA"/>
</dbReference>